<sequence>MYRRYANGWRPPPVVLVSEATSTNTPVVSAPIVVDGVESFDPFLLYYRSLEAIVAFYIKSHRGRLGTPRFGGSIQQFAKGIWKFSGHPSNVRFERGNRKSSKPASTNPRTSTGVKFRFPPIVTNTKISQWRNWPTSPLSNGDDKY</sequence>
<reference evidence="2 3" key="1">
    <citation type="submission" date="2017-03" db="EMBL/GenBank/DDBJ databases">
        <title>Genomes of endolithic fungi from Antarctica.</title>
        <authorList>
            <person name="Coleine C."/>
            <person name="Masonjones S."/>
            <person name="Stajich J.E."/>
        </authorList>
    </citation>
    <scope>NUCLEOTIDE SEQUENCE [LARGE SCALE GENOMIC DNA]</scope>
    <source>
        <strain evidence="2 3">CCFEE 6314</strain>
    </source>
</reference>
<accession>A0A438N6N8</accession>
<dbReference type="AlphaFoldDB" id="A0A438N6N8"/>
<protein>
    <submittedName>
        <fullName evidence="2">Uncharacterized protein</fullName>
    </submittedName>
</protein>
<organism evidence="2 3">
    <name type="scientific">Exophiala mesophila</name>
    <name type="common">Black yeast-like fungus</name>
    <dbReference type="NCBI Taxonomy" id="212818"/>
    <lineage>
        <taxon>Eukaryota</taxon>
        <taxon>Fungi</taxon>
        <taxon>Dikarya</taxon>
        <taxon>Ascomycota</taxon>
        <taxon>Pezizomycotina</taxon>
        <taxon>Eurotiomycetes</taxon>
        <taxon>Chaetothyriomycetidae</taxon>
        <taxon>Chaetothyriales</taxon>
        <taxon>Herpotrichiellaceae</taxon>
        <taxon>Exophiala</taxon>
    </lineage>
</organism>
<feature type="region of interest" description="Disordered" evidence="1">
    <location>
        <begin position="89"/>
        <end position="115"/>
    </location>
</feature>
<evidence type="ECO:0000256" key="1">
    <source>
        <dbReference type="SAM" id="MobiDB-lite"/>
    </source>
</evidence>
<name>A0A438N6N8_EXOME</name>
<proteinExistence type="predicted"/>
<gene>
    <name evidence="2" type="ORF">B0A52_05010</name>
</gene>
<evidence type="ECO:0000313" key="2">
    <source>
        <dbReference type="EMBL" id="RVX71438.1"/>
    </source>
</evidence>
<dbReference type="EMBL" id="NAJM01000017">
    <property type="protein sequence ID" value="RVX71438.1"/>
    <property type="molecule type" value="Genomic_DNA"/>
</dbReference>
<dbReference type="Proteomes" id="UP000288859">
    <property type="component" value="Unassembled WGS sequence"/>
</dbReference>
<evidence type="ECO:0000313" key="3">
    <source>
        <dbReference type="Proteomes" id="UP000288859"/>
    </source>
</evidence>
<comment type="caution">
    <text evidence="2">The sequence shown here is derived from an EMBL/GenBank/DDBJ whole genome shotgun (WGS) entry which is preliminary data.</text>
</comment>
<feature type="compositionally biased region" description="Polar residues" evidence="1">
    <location>
        <begin position="102"/>
        <end position="113"/>
    </location>
</feature>